<dbReference type="Proteomes" id="UP000004510">
    <property type="component" value="Unassembled WGS sequence"/>
</dbReference>
<dbReference type="HOGENOM" id="CLU_3003425_0_0_4"/>
<dbReference type="EMBL" id="ADMS01000070">
    <property type="protein sequence ID" value="EFF75505.1"/>
    <property type="molecule type" value="Genomic_DNA"/>
</dbReference>
<feature type="region of interest" description="Disordered" evidence="1">
    <location>
        <begin position="1"/>
        <end position="56"/>
    </location>
</feature>
<name>D4XCC5_9BURK</name>
<sequence>MEPFESAFRPRGDGMAQKDKQRGRQARMAEDHSAKQGPLTGLSLRIQSQMKTGAAA</sequence>
<comment type="caution">
    <text evidence="2">The sequence shown here is derived from an EMBL/GenBank/DDBJ whole genome shotgun (WGS) entry which is preliminary data.</text>
</comment>
<reference evidence="3" key="1">
    <citation type="submission" date="2010-03" db="EMBL/GenBank/DDBJ databases">
        <title>Complete sequence of Mobiluncus curtisii ATCC 43063.</title>
        <authorList>
            <person name="Muzny D."/>
            <person name="Qin X."/>
            <person name="Deng J."/>
            <person name="Jiang H."/>
            <person name="Liu Y."/>
            <person name="Qu J."/>
            <person name="Song X.-Z."/>
            <person name="Zhang L."/>
            <person name="Thornton R."/>
            <person name="Coyle M."/>
            <person name="Francisco L."/>
            <person name="Jackson L."/>
            <person name="Javaid M."/>
            <person name="Korchina V."/>
            <person name="Kovar C."/>
            <person name="Mata R."/>
            <person name="Mathew T."/>
            <person name="Ngo R."/>
            <person name="Nguyen L."/>
            <person name="Nguyen N."/>
            <person name="Okwuonu G."/>
            <person name="Ongeri F."/>
            <person name="Pham C."/>
            <person name="Simmons D."/>
            <person name="Wilczek-Boney K."/>
            <person name="Hale W."/>
            <person name="Jakkamsetti A."/>
            <person name="Pham P."/>
            <person name="Ruth R."/>
            <person name="San Lucas F."/>
            <person name="Warren J."/>
            <person name="Zhang J."/>
            <person name="Zhao Z."/>
            <person name="Zhou C."/>
            <person name="Zhu D."/>
            <person name="Lee S."/>
            <person name="Bess C."/>
            <person name="Blankenburg K."/>
            <person name="Forbes L."/>
            <person name="Fu Q."/>
            <person name="Gubbala S."/>
            <person name="Hirani K."/>
            <person name="Jayaseelan J.C."/>
            <person name="Lara F."/>
            <person name="Munidasa M."/>
            <person name="Palculict T."/>
            <person name="Patil S."/>
            <person name="Pu L.-L."/>
            <person name="Saada N."/>
            <person name="Tang L."/>
            <person name="Weissenberger G."/>
            <person name="Zhu Y."/>
            <person name="Hemphill L."/>
            <person name="Shang Y."/>
            <person name="Youmans B."/>
            <person name="Ayvaz T."/>
            <person name="Ross M."/>
            <person name="Santibanez J."/>
            <person name="Aqrawi P."/>
            <person name="Gross S."/>
            <person name="Joshi V."/>
            <person name="Fowler G."/>
            <person name="Nazareth L."/>
            <person name="Reid J."/>
            <person name="Worley K."/>
            <person name="Petrosino J."/>
            <person name="Highlander S."/>
            <person name="Gibbs R."/>
            <person name="Gibbs R."/>
        </authorList>
    </citation>
    <scope>NUCLEOTIDE SEQUENCE [LARGE SCALE GENOMIC DNA]</scope>
    <source>
        <strain evidence="3">ATCC 43553</strain>
    </source>
</reference>
<evidence type="ECO:0000256" key="1">
    <source>
        <dbReference type="SAM" id="MobiDB-lite"/>
    </source>
</evidence>
<organism evidence="2 3">
    <name type="scientific">Achromobacter piechaudii ATCC 43553</name>
    <dbReference type="NCBI Taxonomy" id="742159"/>
    <lineage>
        <taxon>Bacteria</taxon>
        <taxon>Pseudomonadati</taxon>
        <taxon>Pseudomonadota</taxon>
        <taxon>Betaproteobacteria</taxon>
        <taxon>Burkholderiales</taxon>
        <taxon>Alcaligenaceae</taxon>
        <taxon>Achromobacter</taxon>
    </lineage>
</organism>
<accession>D4XCC5</accession>
<feature type="compositionally biased region" description="Basic and acidic residues" evidence="1">
    <location>
        <begin position="8"/>
        <end position="34"/>
    </location>
</feature>
<feature type="compositionally biased region" description="Polar residues" evidence="1">
    <location>
        <begin position="45"/>
        <end position="56"/>
    </location>
</feature>
<dbReference type="AlphaFoldDB" id="D4XCC5"/>
<gene>
    <name evidence="2" type="ORF">HMPREF0004_3122</name>
</gene>
<evidence type="ECO:0000313" key="3">
    <source>
        <dbReference type="Proteomes" id="UP000004510"/>
    </source>
</evidence>
<evidence type="ECO:0000313" key="2">
    <source>
        <dbReference type="EMBL" id="EFF75505.1"/>
    </source>
</evidence>
<protein>
    <submittedName>
        <fullName evidence="2">Uncharacterized protein</fullName>
    </submittedName>
</protein>
<proteinExistence type="predicted"/>